<comment type="caution">
    <text evidence="1">The sequence shown here is derived from an EMBL/GenBank/DDBJ whole genome shotgun (WGS) entry which is preliminary data.</text>
</comment>
<accession>A0ABQ9JAC2</accession>
<keyword evidence="2" id="KW-1185">Reference proteome</keyword>
<dbReference type="Proteomes" id="UP001162164">
    <property type="component" value="Unassembled WGS sequence"/>
</dbReference>
<protein>
    <submittedName>
        <fullName evidence="1">Uncharacterized protein</fullName>
    </submittedName>
</protein>
<dbReference type="EMBL" id="JAPWTJ010000961">
    <property type="protein sequence ID" value="KAJ8974603.1"/>
    <property type="molecule type" value="Genomic_DNA"/>
</dbReference>
<name>A0ABQ9JAC2_9CUCU</name>
<sequence length="140" mass="16678">MQVLQYMWHDTSMPEELPNHKKPPVNQILQFLPMVCPLLYKQNAFYLVTCSMDTSNERQLSPKRTTPTRPRISDEFDLESSDDENYVRLLHYSLEIKLPWKFTHVLFVGTQQTVEEMRVSVRERIVGNVQFLNKLNFCWL</sequence>
<gene>
    <name evidence="1" type="ORF">NQ317_019348</name>
</gene>
<proteinExistence type="predicted"/>
<evidence type="ECO:0000313" key="1">
    <source>
        <dbReference type="EMBL" id="KAJ8974603.1"/>
    </source>
</evidence>
<organism evidence="1 2">
    <name type="scientific">Molorchus minor</name>
    <dbReference type="NCBI Taxonomy" id="1323400"/>
    <lineage>
        <taxon>Eukaryota</taxon>
        <taxon>Metazoa</taxon>
        <taxon>Ecdysozoa</taxon>
        <taxon>Arthropoda</taxon>
        <taxon>Hexapoda</taxon>
        <taxon>Insecta</taxon>
        <taxon>Pterygota</taxon>
        <taxon>Neoptera</taxon>
        <taxon>Endopterygota</taxon>
        <taxon>Coleoptera</taxon>
        <taxon>Polyphaga</taxon>
        <taxon>Cucujiformia</taxon>
        <taxon>Chrysomeloidea</taxon>
        <taxon>Cerambycidae</taxon>
        <taxon>Lamiinae</taxon>
        <taxon>Monochamini</taxon>
        <taxon>Molorchus</taxon>
    </lineage>
</organism>
<reference evidence="1" key="1">
    <citation type="journal article" date="2023" name="Insect Mol. Biol.">
        <title>Genome sequencing provides insights into the evolution of gene families encoding plant cell wall-degrading enzymes in longhorned beetles.</title>
        <authorList>
            <person name="Shin N.R."/>
            <person name="Okamura Y."/>
            <person name="Kirsch R."/>
            <person name="Pauchet Y."/>
        </authorList>
    </citation>
    <scope>NUCLEOTIDE SEQUENCE</scope>
    <source>
        <strain evidence="1">MMC_N1</strain>
    </source>
</reference>
<evidence type="ECO:0000313" key="2">
    <source>
        <dbReference type="Proteomes" id="UP001162164"/>
    </source>
</evidence>